<proteinExistence type="predicted"/>
<dbReference type="STRING" id="121845.A0A1S3DNC2"/>
<dbReference type="GO" id="GO:0005979">
    <property type="term" value="P:regulation of glycogen biosynthetic process"/>
    <property type="evidence" value="ECO:0007669"/>
    <property type="project" value="TreeGrafter"/>
</dbReference>
<evidence type="ECO:0000313" key="4">
    <source>
        <dbReference type="RefSeq" id="XP_008485260.2"/>
    </source>
</evidence>
<accession>A0A1S3DNC2</accession>
<keyword evidence="3" id="KW-1185">Reference proteome</keyword>
<dbReference type="PANTHER" id="PTHR12307">
    <property type="entry name" value="PROTEIN PHOSPHATASE 1 REGULATORY SUBUNIT"/>
    <property type="match status" value="1"/>
</dbReference>
<dbReference type="PANTHER" id="PTHR12307:SF48">
    <property type="entry name" value="PROTEIN PHOSPHATASE 1 REGULATORY SUBUNIT"/>
    <property type="match status" value="1"/>
</dbReference>
<organism evidence="3 4">
    <name type="scientific">Diaphorina citri</name>
    <name type="common">Asian citrus psyllid</name>
    <dbReference type="NCBI Taxonomy" id="121845"/>
    <lineage>
        <taxon>Eukaryota</taxon>
        <taxon>Metazoa</taxon>
        <taxon>Ecdysozoa</taxon>
        <taxon>Arthropoda</taxon>
        <taxon>Hexapoda</taxon>
        <taxon>Insecta</taxon>
        <taxon>Pterygota</taxon>
        <taxon>Neoptera</taxon>
        <taxon>Paraneoptera</taxon>
        <taxon>Hemiptera</taxon>
        <taxon>Sternorrhyncha</taxon>
        <taxon>Psylloidea</taxon>
        <taxon>Psyllidae</taxon>
        <taxon>Diaphorininae</taxon>
        <taxon>Diaphorina</taxon>
    </lineage>
</organism>
<dbReference type="GO" id="GO:0008157">
    <property type="term" value="F:protein phosphatase 1 binding"/>
    <property type="evidence" value="ECO:0007669"/>
    <property type="project" value="TreeGrafter"/>
</dbReference>
<dbReference type="KEGG" id="dci:103521933"/>
<evidence type="ECO:0000313" key="3">
    <source>
        <dbReference type="Proteomes" id="UP000079169"/>
    </source>
</evidence>
<evidence type="ECO:0000256" key="1">
    <source>
        <dbReference type="SAM" id="MobiDB-lite"/>
    </source>
</evidence>
<name>A0A1S3DNC2_DIACI</name>
<feature type="region of interest" description="Disordered" evidence="1">
    <location>
        <begin position="143"/>
        <end position="168"/>
    </location>
</feature>
<dbReference type="InterPro" id="IPR005036">
    <property type="entry name" value="CBM21_dom"/>
</dbReference>
<protein>
    <submittedName>
        <fullName evidence="4">Protein phosphatase 1 regulatory subunit 3B-like</fullName>
    </submittedName>
</protein>
<dbReference type="Gene3D" id="2.60.40.2440">
    <property type="entry name" value="Carbohydrate binding type-21 domain"/>
    <property type="match status" value="1"/>
</dbReference>
<dbReference type="PaxDb" id="121845-A0A1S3DNC2"/>
<feature type="domain" description="CBM21" evidence="2">
    <location>
        <begin position="238"/>
        <end position="348"/>
    </location>
</feature>
<dbReference type="InterPro" id="IPR050782">
    <property type="entry name" value="PP1_regulatory_subunit_3"/>
</dbReference>
<dbReference type="GeneID" id="103521933"/>
<dbReference type="RefSeq" id="XP_008485260.2">
    <property type="nucleotide sequence ID" value="XM_008487038.3"/>
</dbReference>
<dbReference type="GO" id="GO:0000164">
    <property type="term" value="C:protein phosphatase type 1 complex"/>
    <property type="evidence" value="ECO:0007669"/>
    <property type="project" value="TreeGrafter"/>
</dbReference>
<dbReference type="InterPro" id="IPR038175">
    <property type="entry name" value="CBM21_dom_sf"/>
</dbReference>
<dbReference type="AlphaFoldDB" id="A0A1S3DNC2"/>
<dbReference type="PROSITE" id="PS51159">
    <property type="entry name" value="CBM21"/>
    <property type="match status" value="1"/>
</dbReference>
<dbReference type="Proteomes" id="UP000079169">
    <property type="component" value="Unplaced"/>
</dbReference>
<evidence type="ECO:0000259" key="2">
    <source>
        <dbReference type="PROSITE" id="PS51159"/>
    </source>
</evidence>
<sequence length="396" mass="45018">MINLHSPRYICSIYNTNMAKPIGIYYPPKTVSLLRTGSAQPSRSRQFDRATKEIILHRESYITIAPFSKTPPSLFSVTAESMCSIAMPTDYEVLLSHSPPIFSQSYFGCRYQPQRSPSALRRQFTTPSSLSLLKLQAPNQPVRPCLVTRPEDGNVSSGDENDPPSPTRIKKKVIFADDKGLSLTQVRLVKERPTSPPRWNSQFLALVTQGLNTEIIEPNNDLWEIMFSQPASNYLEFRKRLDEGKVSLENVIVKESENLVTGTVKVRNLSFKKEVIIRYSTNNWTTFTDVKCAYVPSATPSSITIVYDTFAFQISIPKSAHQIEFCIAYKTENEEFWDNNNSKNYIIKKGIAPPRNSPILDDTISSKRYPDINHAKIDSWTEFASWTHLANDGPYW</sequence>
<reference evidence="4" key="1">
    <citation type="submission" date="2025-08" db="UniProtKB">
        <authorList>
            <consortium name="RefSeq"/>
        </authorList>
    </citation>
    <scope>IDENTIFICATION</scope>
</reference>
<dbReference type="Pfam" id="PF03370">
    <property type="entry name" value="CBM_21"/>
    <property type="match status" value="1"/>
</dbReference>
<gene>
    <name evidence="4" type="primary">LOC103521933</name>
</gene>
<dbReference type="GO" id="GO:2001069">
    <property type="term" value="F:glycogen binding"/>
    <property type="evidence" value="ECO:0007669"/>
    <property type="project" value="TreeGrafter"/>
</dbReference>